<dbReference type="Proteomes" id="UP000277457">
    <property type="component" value="Unassembled WGS sequence"/>
</dbReference>
<protein>
    <recommendedName>
        <fullName evidence="2">Peptide deformylase</fullName>
        <shortName evidence="2">PDF</shortName>
        <ecNumber evidence="2">3.5.1.88</ecNumber>
    </recommendedName>
    <alternativeName>
        <fullName evidence="2">Polypeptide deformylase</fullName>
    </alternativeName>
</protein>
<feature type="binding site" evidence="2">
    <location>
        <position position="134"/>
    </location>
    <ligand>
        <name>Fe cation</name>
        <dbReference type="ChEBI" id="CHEBI:24875"/>
    </ligand>
</feature>
<dbReference type="GO" id="GO:0046872">
    <property type="term" value="F:metal ion binding"/>
    <property type="evidence" value="ECO:0007669"/>
    <property type="project" value="UniProtKB-KW"/>
</dbReference>
<dbReference type="CDD" id="cd00487">
    <property type="entry name" value="Pep_deformylase"/>
    <property type="match status" value="1"/>
</dbReference>
<keyword evidence="2" id="KW-0479">Metal-binding</keyword>
<dbReference type="EMBL" id="QMPY01000119">
    <property type="protein sequence ID" value="RLE07118.1"/>
    <property type="molecule type" value="Genomic_DNA"/>
</dbReference>
<feature type="binding site" evidence="2">
    <location>
        <position position="88"/>
    </location>
    <ligand>
        <name>Fe cation</name>
        <dbReference type="ChEBI" id="CHEBI:24875"/>
    </ligand>
</feature>
<dbReference type="AlphaFoldDB" id="A0A662D0B5"/>
<comment type="caution">
    <text evidence="3">The sequence shown here is derived from an EMBL/GenBank/DDBJ whole genome shotgun (WGS) entry which is preliminary data.</text>
</comment>
<feature type="binding site" evidence="2">
    <location>
        <position position="130"/>
    </location>
    <ligand>
        <name>Fe cation</name>
        <dbReference type="ChEBI" id="CHEBI:24875"/>
    </ligand>
</feature>
<organism evidence="3 4">
    <name type="scientific">Aerophobetes bacterium</name>
    <dbReference type="NCBI Taxonomy" id="2030807"/>
    <lineage>
        <taxon>Bacteria</taxon>
        <taxon>Candidatus Aerophobota</taxon>
    </lineage>
</organism>
<name>A0A662D0B5_UNCAE</name>
<proteinExistence type="inferred from homology"/>
<dbReference type="HAMAP" id="MF_00163">
    <property type="entry name" value="Pep_deformylase"/>
    <property type="match status" value="1"/>
</dbReference>
<sequence>MSSLRLRRYGDPILRRKAKWVERISSEERGLLSSMAKIMYENEGIGLAAPQIGVDKRIIIVDTGKGLLKLINPQVIEEEGEDSLSEGCLSLPEIFVPVNRAKKIRIEGLNEDKKLVKLRIEGFLARVIQHEVDHLNGVLIIDYATEKRMRRIKDNLERIANHTKMVLEIENKGR</sequence>
<dbReference type="GO" id="GO:0006412">
    <property type="term" value="P:translation"/>
    <property type="evidence" value="ECO:0007669"/>
    <property type="project" value="UniProtKB-UniRule"/>
</dbReference>
<dbReference type="InterPro" id="IPR036821">
    <property type="entry name" value="Peptide_deformylase_sf"/>
</dbReference>
<evidence type="ECO:0000313" key="4">
    <source>
        <dbReference type="Proteomes" id="UP000277457"/>
    </source>
</evidence>
<evidence type="ECO:0000256" key="2">
    <source>
        <dbReference type="HAMAP-Rule" id="MF_00163"/>
    </source>
</evidence>
<dbReference type="PIRSF" id="PIRSF004749">
    <property type="entry name" value="Pep_def"/>
    <property type="match status" value="1"/>
</dbReference>
<comment type="cofactor">
    <cofactor evidence="2">
        <name>Fe(2+)</name>
        <dbReference type="ChEBI" id="CHEBI:29033"/>
    </cofactor>
    <text evidence="2">Binds 1 Fe(2+) ion.</text>
</comment>
<evidence type="ECO:0000313" key="3">
    <source>
        <dbReference type="EMBL" id="RLE07118.1"/>
    </source>
</evidence>
<dbReference type="NCBIfam" id="NF001159">
    <property type="entry name" value="PRK00150.1-3"/>
    <property type="match status" value="1"/>
</dbReference>
<evidence type="ECO:0000256" key="1">
    <source>
        <dbReference type="ARBA" id="ARBA00010759"/>
    </source>
</evidence>
<comment type="catalytic activity">
    <reaction evidence="2">
        <text>N-terminal N-formyl-L-methionyl-[peptide] + H2O = N-terminal L-methionyl-[peptide] + formate</text>
        <dbReference type="Rhea" id="RHEA:24420"/>
        <dbReference type="Rhea" id="RHEA-COMP:10639"/>
        <dbReference type="Rhea" id="RHEA-COMP:10640"/>
        <dbReference type="ChEBI" id="CHEBI:15377"/>
        <dbReference type="ChEBI" id="CHEBI:15740"/>
        <dbReference type="ChEBI" id="CHEBI:49298"/>
        <dbReference type="ChEBI" id="CHEBI:64731"/>
        <dbReference type="EC" id="3.5.1.88"/>
    </reaction>
</comment>
<dbReference type="GO" id="GO:0042586">
    <property type="term" value="F:peptide deformylase activity"/>
    <property type="evidence" value="ECO:0007669"/>
    <property type="project" value="UniProtKB-UniRule"/>
</dbReference>
<dbReference type="PANTHER" id="PTHR10458:SF22">
    <property type="entry name" value="PEPTIDE DEFORMYLASE"/>
    <property type="match status" value="1"/>
</dbReference>
<dbReference type="InterPro" id="IPR023635">
    <property type="entry name" value="Peptide_deformylase"/>
</dbReference>
<dbReference type="NCBIfam" id="TIGR00079">
    <property type="entry name" value="pept_deformyl"/>
    <property type="match status" value="1"/>
</dbReference>
<comment type="function">
    <text evidence="2">Removes the formyl group from the N-terminal Met of newly synthesized proteins. Requires at least a dipeptide for an efficient rate of reaction. N-terminal L-methionine is a prerequisite for activity but the enzyme has broad specificity at other positions.</text>
</comment>
<accession>A0A662D0B5</accession>
<dbReference type="PANTHER" id="PTHR10458">
    <property type="entry name" value="PEPTIDE DEFORMYLASE"/>
    <property type="match status" value="1"/>
</dbReference>
<keyword evidence="2 3" id="KW-0378">Hydrolase</keyword>
<dbReference type="Gene3D" id="3.90.45.10">
    <property type="entry name" value="Peptide deformylase"/>
    <property type="match status" value="1"/>
</dbReference>
<dbReference type="EC" id="3.5.1.88" evidence="2"/>
<gene>
    <name evidence="2 3" type="primary">def</name>
    <name evidence="3" type="ORF">DRZ78_03525</name>
</gene>
<dbReference type="SUPFAM" id="SSF56420">
    <property type="entry name" value="Peptide deformylase"/>
    <property type="match status" value="1"/>
</dbReference>
<keyword evidence="2" id="KW-0648">Protein biosynthesis</keyword>
<reference evidence="3 4" key="1">
    <citation type="submission" date="2018-06" db="EMBL/GenBank/DDBJ databases">
        <title>Extensive metabolic versatility and redundancy in microbially diverse, dynamic hydrothermal sediments.</title>
        <authorList>
            <person name="Dombrowski N."/>
            <person name="Teske A."/>
            <person name="Baker B.J."/>
        </authorList>
    </citation>
    <scope>NUCLEOTIDE SEQUENCE [LARGE SCALE GENOMIC DNA]</scope>
    <source>
        <strain evidence="3">B7_G13</strain>
    </source>
</reference>
<dbReference type="PRINTS" id="PR01576">
    <property type="entry name" value="PDEFORMYLASE"/>
</dbReference>
<dbReference type="Pfam" id="PF01327">
    <property type="entry name" value="Pep_deformylase"/>
    <property type="match status" value="1"/>
</dbReference>
<feature type="active site" evidence="2">
    <location>
        <position position="131"/>
    </location>
</feature>
<keyword evidence="2" id="KW-0408">Iron</keyword>
<comment type="similarity">
    <text evidence="1 2">Belongs to the polypeptide deformylase family.</text>
</comment>